<sequence>MSSKVGHYAHYSDDEFDFDDEYFTRTYQPLSNLPTPPLSSNTSAAQSPKSLLQDGGLLESELLGPAIHLVNLVPPRASMTSPSVTRVHEMLNLADLPLDTIALAVCILDSLNSRFSLNWRLMCPLGQQETTAEQAKRHTLPASPLPDRQLHIDCVNPEVIILASLIIAVKFLEDSPRPTHYYGSAWGKNMWSNEQINVTERCIMESLGYRILPLWDPELISDALSDMERAGKQVLAPSHGSSAGHRRFMSSGHAVYGLGLQMTPAVTPVSETSSPKCLPTDGYPTGPIPDDTCGPLHDPPKGQVKSLTLTTSFA</sequence>
<dbReference type="AlphaFoldDB" id="A0AAN6Y1N7"/>
<dbReference type="Proteomes" id="UP001301769">
    <property type="component" value="Unassembled WGS sequence"/>
</dbReference>
<reference evidence="1" key="2">
    <citation type="submission" date="2023-05" db="EMBL/GenBank/DDBJ databases">
        <authorList>
            <consortium name="Lawrence Berkeley National Laboratory"/>
            <person name="Steindorff A."/>
            <person name="Hensen N."/>
            <person name="Bonometti L."/>
            <person name="Westerberg I."/>
            <person name="Brannstrom I.O."/>
            <person name="Guillou S."/>
            <person name="Cros-Aarteil S."/>
            <person name="Calhoun S."/>
            <person name="Haridas S."/>
            <person name="Kuo A."/>
            <person name="Mondo S."/>
            <person name="Pangilinan J."/>
            <person name="Riley R."/>
            <person name="Labutti K."/>
            <person name="Andreopoulos B."/>
            <person name="Lipzen A."/>
            <person name="Chen C."/>
            <person name="Yanf M."/>
            <person name="Daum C."/>
            <person name="Ng V."/>
            <person name="Clum A."/>
            <person name="Ohm R."/>
            <person name="Martin F."/>
            <person name="Silar P."/>
            <person name="Natvig D."/>
            <person name="Lalanne C."/>
            <person name="Gautier V."/>
            <person name="Ament-Velasquez S.L."/>
            <person name="Kruys A."/>
            <person name="Hutchinson M.I."/>
            <person name="Powell A.J."/>
            <person name="Barry K."/>
            <person name="Miller A.N."/>
            <person name="Grigoriev I.V."/>
            <person name="Debuchy R."/>
            <person name="Gladieux P."/>
            <person name="Thoren M.H."/>
            <person name="Johannesson H."/>
        </authorList>
    </citation>
    <scope>NUCLEOTIDE SEQUENCE</scope>
    <source>
        <strain evidence="1">PSN293</strain>
    </source>
</reference>
<name>A0AAN6Y1N7_9PEZI</name>
<keyword evidence="2" id="KW-1185">Reference proteome</keyword>
<gene>
    <name evidence="1" type="ORF">QBC37DRAFT_34969</name>
</gene>
<evidence type="ECO:0000313" key="1">
    <source>
        <dbReference type="EMBL" id="KAK4210420.1"/>
    </source>
</evidence>
<reference evidence="1" key="1">
    <citation type="journal article" date="2023" name="Mol. Phylogenet. Evol.">
        <title>Genome-scale phylogeny and comparative genomics of the fungal order Sordariales.</title>
        <authorList>
            <person name="Hensen N."/>
            <person name="Bonometti L."/>
            <person name="Westerberg I."/>
            <person name="Brannstrom I.O."/>
            <person name="Guillou S."/>
            <person name="Cros-Aarteil S."/>
            <person name="Calhoun S."/>
            <person name="Haridas S."/>
            <person name="Kuo A."/>
            <person name="Mondo S."/>
            <person name="Pangilinan J."/>
            <person name="Riley R."/>
            <person name="LaButti K."/>
            <person name="Andreopoulos B."/>
            <person name="Lipzen A."/>
            <person name="Chen C."/>
            <person name="Yan M."/>
            <person name="Daum C."/>
            <person name="Ng V."/>
            <person name="Clum A."/>
            <person name="Steindorff A."/>
            <person name="Ohm R.A."/>
            <person name="Martin F."/>
            <person name="Silar P."/>
            <person name="Natvig D.O."/>
            <person name="Lalanne C."/>
            <person name="Gautier V."/>
            <person name="Ament-Velasquez S.L."/>
            <person name="Kruys A."/>
            <person name="Hutchinson M.I."/>
            <person name="Powell A.J."/>
            <person name="Barry K."/>
            <person name="Miller A.N."/>
            <person name="Grigoriev I.V."/>
            <person name="Debuchy R."/>
            <person name="Gladieux P."/>
            <person name="Hiltunen Thoren M."/>
            <person name="Johannesson H."/>
        </authorList>
    </citation>
    <scope>NUCLEOTIDE SEQUENCE</scope>
    <source>
        <strain evidence="1">PSN293</strain>
    </source>
</reference>
<accession>A0AAN6Y1N7</accession>
<dbReference type="InterPro" id="IPR036915">
    <property type="entry name" value="Cyclin-like_sf"/>
</dbReference>
<dbReference type="EMBL" id="MU858175">
    <property type="protein sequence ID" value="KAK4210420.1"/>
    <property type="molecule type" value="Genomic_DNA"/>
</dbReference>
<comment type="caution">
    <text evidence="1">The sequence shown here is derived from an EMBL/GenBank/DDBJ whole genome shotgun (WGS) entry which is preliminary data.</text>
</comment>
<proteinExistence type="predicted"/>
<protein>
    <recommendedName>
        <fullName evidence="3">Cyclin N-terminal domain-containing protein</fullName>
    </recommendedName>
</protein>
<dbReference type="SUPFAM" id="SSF47954">
    <property type="entry name" value="Cyclin-like"/>
    <property type="match status" value="1"/>
</dbReference>
<evidence type="ECO:0008006" key="3">
    <source>
        <dbReference type="Google" id="ProtNLM"/>
    </source>
</evidence>
<evidence type="ECO:0000313" key="2">
    <source>
        <dbReference type="Proteomes" id="UP001301769"/>
    </source>
</evidence>
<organism evidence="1 2">
    <name type="scientific">Rhypophila decipiens</name>
    <dbReference type="NCBI Taxonomy" id="261697"/>
    <lineage>
        <taxon>Eukaryota</taxon>
        <taxon>Fungi</taxon>
        <taxon>Dikarya</taxon>
        <taxon>Ascomycota</taxon>
        <taxon>Pezizomycotina</taxon>
        <taxon>Sordariomycetes</taxon>
        <taxon>Sordariomycetidae</taxon>
        <taxon>Sordariales</taxon>
        <taxon>Naviculisporaceae</taxon>
        <taxon>Rhypophila</taxon>
    </lineage>
</organism>